<evidence type="ECO:0000256" key="1">
    <source>
        <dbReference type="SAM" id="SignalP"/>
    </source>
</evidence>
<keyword evidence="1" id="KW-0732">Signal</keyword>
<feature type="signal peptide" evidence="1">
    <location>
        <begin position="1"/>
        <end position="17"/>
    </location>
</feature>
<dbReference type="Proteomes" id="UP001439008">
    <property type="component" value="Unassembled WGS sequence"/>
</dbReference>
<evidence type="ECO:0000313" key="3">
    <source>
        <dbReference type="Proteomes" id="UP001439008"/>
    </source>
</evidence>
<name>A0ABV2AJA6_9EUKA</name>
<comment type="caution">
    <text evidence="2">The sequence shown here is derived from an EMBL/GenBank/DDBJ whole genome shotgun (WGS) entry which is preliminary data.</text>
</comment>
<gene>
    <name evidence="2" type="ORF">MHBO_001526</name>
</gene>
<protein>
    <submittedName>
        <fullName evidence="2">Uncharacterized protein</fullName>
    </submittedName>
</protein>
<feature type="chain" id="PRO_5045573955" evidence="1">
    <location>
        <begin position="18"/>
        <end position="289"/>
    </location>
</feature>
<reference evidence="2 3" key="1">
    <citation type="journal article" date="2024" name="BMC Biol.">
        <title>Comparative genomics of Ascetosporea gives new insight into the evolutionary basis for animal parasitism in Rhizaria.</title>
        <authorList>
            <person name="Hiltunen Thoren M."/>
            <person name="Onut-Brannstrom I."/>
            <person name="Alfjorden A."/>
            <person name="Peckova H."/>
            <person name="Swords F."/>
            <person name="Hooper C."/>
            <person name="Holzer A.S."/>
            <person name="Bass D."/>
            <person name="Burki F."/>
        </authorList>
    </citation>
    <scope>NUCLEOTIDE SEQUENCE [LARGE SCALE GENOMIC DNA]</scope>
    <source>
        <strain evidence="2">20-A016</strain>
    </source>
</reference>
<sequence length="289" mass="32874">MVFTLFYVLLFSKQVANNPCPADGKFFMTESRYFSSNISEQVPEVCFEELQNFDFRGLAINDASNPYSLCQTQMNTVDCELVDQKWFIQGCKLSHPNVFYKDGNVLNKCPKCDNNQDYTSGSAFTSGFFKITLACLIPFIKEAYDLNADCVANKDKNYVCDQCKIFNINNYNFVRGNLLQNSLETDCQGTTLNGVDGWKSMFGCPYPPNSNQKEFDFTQPCVKVLNGLRFKGICKTVKTQKMLVKFLHSLTYVDTLTCTKTYDNTEYARVECFLLTFSPVSTGMSIEPF</sequence>
<proteinExistence type="predicted"/>
<dbReference type="EMBL" id="JBDODL010000388">
    <property type="protein sequence ID" value="MES1919751.1"/>
    <property type="molecule type" value="Genomic_DNA"/>
</dbReference>
<keyword evidence="3" id="KW-1185">Reference proteome</keyword>
<evidence type="ECO:0000313" key="2">
    <source>
        <dbReference type="EMBL" id="MES1919751.1"/>
    </source>
</evidence>
<organism evidence="2 3">
    <name type="scientific">Bonamia ostreae</name>
    <dbReference type="NCBI Taxonomy" id="126728"/>
    <lineage>
        <taxon>Eukaryota</taxon>
        <taxon>Sar</taxon>
        <taxon>Rhizaria</taxon>
        <taxon>Endomyxa</taxon>
        <taxon>Ascetosporea</taxon>
        <taxon>Haplosporida</taxon>
        <taxon>Bonamia</taxon>
    </lineage>
</organism>
<accession>A0ABV2AJA6</accession>